<dbReference type="OrthoDB" id="428577at2759"/>
<proteinExistence type="inferred from homology"/>
<evidence type="ECO:0000256" key="3">
    <source>
        <dbReference type="ARBA" id="ARBA00022723"/>
    </source>
</evidence>
<protein>
    <recommendedName>
        <fullName evidence="15">RRN7-type domain-containing protein</fullName>
    </recommendedName>
</protein>
<keyword evidence="4" id="KW-0863">Zinc-finger</keyword>
<comment type="caution">
    <text evidence="13">The sequence shown here is derived from an EMBL/GenBank/DDBJ whole genome shotgun (WGS) entry which is preliminary data.</text>
</comment>
<evidence type="ECO:0000313" key="14">
    <source>
        <dbReference type="Proteomes" id="UP000077002"/>
    </source>
</evidence>
<evidence type="ECO:0000256" key="4">
    <source>
        <dbReference type="ARBA" id="ARBA00022771"/>
    </source>
</evidence>
<feature type="region of interest" description="Disordered" evidence="10">
    <location>
        <begin position="121"/>
        <end position="158"/>
    </location>
</feature>
<keyword evidence="14" id="KW-1185">Reference proteome</keyword>
<comment type="subcellular location">
    <subcellularLocation>
        <location evidence="1">Nucleus</location>
        <location evidence="1">Nucleolus</location>
    </subcellularLocation>
</comment>
<keyword evidence="7" id="KW-0238">DNA-binding</keyword>
<dbReference type="InterPro" id="IPR033599">
    <property type="entry name" value="TAF1B/Rrn7"/>
</dbReference>
<reference evidence="13 14" key="1">
    <citation type="submission" date="2016-03" db="EMBL/GenBank/DDBJ databases">
        <title>Draft genome sequence of the Fonsecaea monophora CBS 269.37.</title>
        <authorList>
            <person name="Bombassaro A."/>
            <person name="Vinicius W.A."/>
            <person name="De Hoog S."/>
            <person name="Sun J."/>
            <person name="Souza E.M."/>
            <person name="Raittz R.T."/>
            <person name="Costa F."/>
            <person name="Leao A.C."/>
            <person name="Tadra-Sfeir M.Z."/>
            <person name="Baura V."/>
            <person name="Balsanelli E."/>
            <person name="Pedrosa F.O."/>
            <person name="Moreno L.F."/>
            <person name="Steffens M.B."/>
            <person name="Xi L."/>
            <person name="Bocca A.L."/>
            <person name="Felipe M.S."/>
            <person name="Teixeira M."/>
            <person name="Telles Filho F.Q."/>
            <person name="Azevedo C.M."/>
            <person name="Gomes R."/>
            <person name="Vicente V.A."/>
        </authorList>
    </citation>
    <scope>NUCLEOTIDE SEQUENCE [LARGE SCALE GENOMIC DNA]</scope>
    <source>
        <strain evidence="13 14">CBS 269.37</strain>
    </source>
</reference>
<dbReference type="Pfam" id="PF20644">
    <property type="entry name" value="Rrn7_cyclin_N"/>
    <property type="match status" value="1"/>
</dbReference>
<evidence type="ECO:0000256" key="9">
    <source>
        <dbReference type="ARBA" id="ARBA00023242"/>
    </source>
</evidence>
<dbReference type="PANTHER" id="PTHR31576">
    <property type="entry name" value="TATA BOX-BINDING PROTEIN-ASSOCIATED FACTOR RNA POLYMERASE I SUBUNIT B"/>
    <property type="match status" value="1"/>
</dbReference>
<sequence>MDGDECGTCGSTEFYDEDGRIFCANGHDQGLGLATVEDDADFGRQGTVVRKKEIRKKQKISKVLHGPKAYQLFLQAWQFILWKQCHVLVHQKGLPAELWEIVRDLWTLWLSKLEHRLSDGLAGASENPDTTASSGNETDTDLDTDVRPQPSKRNKSAHSNPMLVDTIALNYLGMVMLRRPIGLAEVLKWILEEEIPFIRAIRDVPQDMKDRLPGEYQQALDTVRLVEPDDLQRAVYHRAKWYDTSFGMAMPQLNQDLLLLSYIRQLALPLEVYSVARRLNTVTQYHFSYADVAKSSETMRRHSITYPESQLISLVIVATKLLFPFDSDTVKRYPQDPNDPATLRVDWSAWLEAKATFDKQNETGDDGNSLKPGSEIHVTDNDILDMTDRQLDQYMDWYQQMWITGKHASQADQSQEQTIEKDILDMFPLQAVAERTKTSEENEKACQEEQSRRNARIMKVQSSLKTRRAITLEEESERNLDVLRPGSRFPRYPKVDDLDRAADGAVVKKFHEEAAGVACLSVKALLLAVNRTEEKIEQWLVDRRREEAFGEQGEQAGERTDTDDDDPDAGDHMDFIPETSPPGKLARDMEGLEIGQSPNVEGAGAEAVDTEMLLHSSLGA</sequence>
<keyword evidence="3" id="KW-0479">Metal-binding</keyword>
<keyword evidence="9" id="KW-0539">Nucleus</keyword>
<dbReference type="RefSeq" id="XP_022517441.1">
    <property type="nucleotide sequence ID" value="XM_022650115.1"/>
</dbReference>
<feature type="domain" description="Rrn7/TAF1B N-terminal cyclin" evidence="11">
    <location>
        <begin position="78"/>
        <end position="206"/>
    </location>
</feature>
<organism evidence="13 14">
    <name type="scientific">Fonsecaea monophora</name>
    <dbReference type="NCBI Taxonomy" id="254056"/>
    <lineage>
        <taxon>Eukaryota</taxon>
        <taxon>Fungi</taxon>
        <taxon>Dikarya</taxon>
        <taxon>Ascomycota</taxon>
        <taxon>Pezizomycotina</taxon>
        <taxon>Eurotiomycetes</taxon>
        <taxon>Chaetothyriomycetidae</taxon>
        <taxon>Chaetothyriales</taxon>
        <taxon>Herpotrichiellaceae</taxon>
        <taxon>Fonsecaea</taxon>
    </lineage>
</organism>
<dbReference type="Pfam" id="PF20645">
    <property type="entry name" value="Rrn7_cyclin_C"/>
    <property type="match status" value="1"/>
</dbReference>
<evidence type="ECO:0000259" key="12">
    <source>
        <dbReference type="Pfam" id="PF20645"/>
    </source>
</evidence>
<dbReference type="GO" id="GO:0042790">
    <property type="term" value="P:nucleolar large rRNA transcription by RNA polymerase I"/>
    <property type="evidence" value="ECO:0007669"/>
    <property type="project" value="TreeGrafter"/>
</dbReference>
<evidence type="ECO:0000313" key="13">
    <source>
        <dbReference type="EMBL" id="OAG45489.1"/>
    </source>
</evidence>
<evidence type="ECO:0000256" key="2">
    <source>
        <dbReference type="ARBA" id="ARBA00006899"/>
    </source>
</evidence>
<feature type="region of interest" description="Disordered" evidence="10">
    <location>
        <begin position="547"/>
        <end position="586"/>
    </location>
</feature>
<dbReference type="GeneID" id="34595306"/>
<keyword evidence="5" id="KW-0862">Zinc</keyword>
<feature type="domain" description="Rrn7/TAF1B C-terminal cyclin" evidence="12">
    <location>
        <begin position="227"/>
        <end position="402"/>
    </location>
</feature>
<evidence type="ECO:0000256" key="1">
    <source>
        <dbReference type="ARBA" id="ARBA00004604"/>
    </source>
</evidence>
<dbReference type="EMBL" id="LVKK01000001">
    <property type="protein sequence ID" value="OAG45489.1"/>
    <property type="molecule type" value="Genomic_DNA"/>
</dbReference>
<dbReference type="InterPro" id="IPR048538">
    <property type="entry name" value="Rrn7_cyclin_C"/>
</dbReference>
<evidence type="ECO:0008006" key="15">
    <source>
        <dbReference type="Google" id="ProtNLM"/>
    </source>
</evidence>
<dbReference type="InterPro" id="IPR048540">
    <property type="entry name" value="Rrn7_cyclin_N"/>
</dbReference>
<dbReference type="GO" id="GO:0001164">
    <property type="term" value="F:RNA polymerase I core promoter sequence-specific DNA binding"/>
    <property type="evidence" value="ECO:0007669"/>
    <property type="project" value="InterPro"/>
</dbReference>
<gene>
    <name evidence="13" type="ORF">AYO21_00124</name>
</gene>
<evidence type="ECO:0000256" key="6">
    <source>
        <dbReference type="ARBA" id="ARBA00023015"/>
    </source>
</evidence>
<evidence type="ECO:0000259" key="11">
    <source>
        <dbReference type="Pfam" id="PF20644"/>
    </source>
</evidence>
<evidence type="ECO:0000256" key="8">
    <source>
        <dbReference type="ARBA" id="ARBA00023163"/>
    </source>
</evidence>
<comment type="similarity">
    <text evidence="2">Belongs to the RRN7/TAF1B family.</text>
</comment>
<dbReference type="AlphaFoldDB" id="A0A177FQR7"/>
<evidence type="ECO:0000256" key="7">
    <source>
        <dbReference type="ARBA" id="ARBA00023125"/>
    </source>
</evidence>
<evidence type="ECO:0000256" key="5">
    <source>
        <dbReference type="ARBA" id="ARBA00022833"/>
    </source>
</evidence>
<dbReference type="PANTHER" id="PTHR31576:SF2">
    <property type="entry name" value="TATA BOX-BINDING PROTEIN-ASSOCIATED FACTOR RNA POLYMERASE I SUBUNIT B"/>
    <property type="match status" value="1"/>
</dbReference>
<dbReference type="Proteomes" id="UP000077002">
    <property type="component" value="Unassembled WGS sequence"/>
</dbReference>
<dbReference type="GO" id="GO:0008270">
    <property type="term" value="F:zinc ion binding"/>
    <property type="evidence" value="ECO:0007669"/>
    <property type="project" value="UniProtKB-KW"/>
</dbReference>
<name>A0A177FQR7_9EURO</name>
<evidence type="ECO:0000256" key="10">
    <source>
        <dbReference type="SAM" id="MobiDB-lite"/>
    </source>
</evidence>
<feature type="compositionally biased region" description="Polar residues" evidence="10">
    <location>
        <begin position="127"/>
        <end position="137"/>
    </location>
</feature>
<keyword evidence="8" id="KW-0804">Transcription</keyword>
<accession>A0A177FQR7</accession>
<keyword evidence="6" id="KW-0805">Transcription regulation</keyword>
<dbReference type="GO" id="GO:0070860">
    <property type="term" value="C:RNA polymerase I core factor complex"/>
    <property type="evidence" value="ECO:0007669"/>
    <property type="project" value="InterPro"/>
</dbReference>